<evidence type="ECO:0000256" key="3">
    <source>
        <dbReference type="ARBA" id="ARBA00023163"/>
    </source>
</evidence>
<dbReference type="RefSeq" id="WP_047858931.1">
    <property type="nucleotide sequence ID" value="NZ_CP011509.1"/>
</dbReference>
<dbReference type="InterPro" id="IPR000792">
    <property type="entry name" value="Tscrpt_reg_LuxR_C"/>
</dbReference>
<dbReference type="EMBL" id="QUMU01000002">
    <property type="protein sequence ID" value="REG36063.1"/>
    <property type="molecule type" value="Genomic_DNA"/>
</dbReference>
<name>A0ABX9K8T6_9BACT</name>
<keyword evidence="2" id="KW-0238">DNA-binding</keyword>
<evidence type="ECO:0000313" key="5">
    <source>
        <dbReference type="EMBL" id="REG36063.1"/>
    </source>
</evidence>
<dbReference type="SUPFAM" id="SSF55781">
    <property type="entry name" value="GAF domain-like"/>
    <property type="match status" value="1"/>
</dbReference>
<evidence type="ECO:0000313" key="6">
    <source>
        <dbReference type="Proteomes" id="UP000256345"/>
    </source>
</evidence>
<evidence type="ECO:0000259" key="4">
    <source>
        <dbReference type="PROSITE" id="PS50043"/>
    </source>
</evidence>
<organism evidence="5 6">
    <name type="scientific">Archangium gephyra</name>
    <dbReference type="NCBI Taxonomy" id="48"/>
    <lineage>
        <taxon>Bacteria</taxon>
        <taxon>Pseudomonadati</taxon>
        <taxon>Myxococcota</taxon>
        <taxon>Myxococcia</taxon>
        <taxon>Myxococcales</taxon>
        <taxon>Cystobacterineae</taxon>
        <taxon>Archangiaceae</taxon>
        <taxon>Archangium</taxon>
    </lineage>
</organism>
<evidence type="ECO:0000256" key="2">
    <source>
        <dbReference type="ARBA" id="ARBA00023125"/>
    </source>
</evidence>
<dbReference type="PRINTS" id="PR00038">
    <property type="entry name" value="HTHLUXR"/>
</dbReference>
<dbReference type="SUPFAM" id="SSF46894">
    <property type="entry name" value="C-terminal effector domain of the bipartite response regulators"/>
    <property type="match status" value="1"/>
</dbReference>
<sequence length="353" mass="39950">MTGPSKHSLLLQLIEALTSSLELPSVLSQAHDVLARLLPADYAALCVSRPGHTAEYDWMVAQMPPAFFARYPEMAAEDFVRGAVSKQPNIVLRDSEMVSRQALERSLFYRHCRELGMPLEHVMAVRLDVGRDWHAGFMLYRERPRPFSEENRALLQRLVPVLTGTVRNCRMLDQVASRGQLLESLFHHQGSECVVLAPPAREVMRTAHATELLERWFTPPELASQGLPQVLLEQLKRLVAAEKDLARGVPDTWARMSLKVTFVRLPELGGRTLWALVLQEVSHAPGMPSAWRERLTPRQVEVVERVLRGWDNKLIAEDLGCAKATVTKHLYRIFNKLGVNNRATLISLALRRP</sequence>
<dbReference type="Proteomes" id="UP000256345">
    <property type="component" value="Unassembled WGS sequence"/>
</dbReference>
<dbReference type="PROSITE" id="PS50043">
    <property type="entry name" value="HTH_LUXR_2"/>
    <property type="match status" value="1"/>
</dbReference>
<dbReference type="Pfam" id="PF00196">
    <property type="entry name" value="GerE"/>
    <property type="match status" value="1"/>
</dbReference>
<accession>A0ABX9K8T6</accession>
<dbReference type="PANTHER" id="PTHR44688:SF16">
    <property type="entry name" value="DNA-BINDING TRANSCRIPTIONAL ACTIVATOR DEVR_DOSR"/>
    <property type="match status" value="1"/>
</dbReference>
<keyword evidence="1" id="KW-0805">Transcription regulation</keyword>
<dbReference type="InterPro" id="IPR029016">
    <property type="entry name" value="GAF-like_dom_sf"/>
</dbReference>
<protein>
    <submittedName>
        <fullName evidence="5">Regulatory LuxR family protein</fullName>
    </submittedName>
</protein>
<dbReference type="CDD" id="cd06170">
    <property type="entry name" value="LuxR_C_like"/>
    <property type="match status" value="1"/>
</dbReference>
<dbReference type="PROSITE" id="PS00622">
    <property type="entry name" value="HTH_LUXR_1"/>
    <property type="match status" value="1"/>
</dbReference>
<dbReference type="Gene3D" id="3.30.450.40">
    <property type="match status" value="1"/>
</dbReference>
<dbReference type="InterPro" id="IPR036388">
    <property type="entry name" value="WH-like_DNA-bd_sf"/>
</dbReference>
<reference evidence="5 6" key="1">
    <citation type="submission" date="2018-08" db="EMBL/GenBank/DDBJ databases">
        <title>Genomic Encyclopedia of Archaeal and Bacterial Type Strains, Phase II (KMG-II): from individual species to whole genera.</title>
        <authorList>
            <person name="Goeker M."/>
        </authorList>
    </citation>
    <scope>NUCLEOTIDE SEQUENCE [LARGE SCALE GENOMIC DNA]</scope>
    <source>
        <strain evidence="5 6">DSM 2261</strain>
    </source>
</reference>
<proteinExistence type="predicted"/>
<dbReference type="SMART" id="SM00421">
    <property type="entry name" value="HTH_LUXR"/>
    <property type="match status" value="1"/>
</dbReference>
<dbReference type="PANTHER" id="PTHR44688">
    <property type="entry name" value="DNA-BINDING TRANSCRIPTIONAL ACTIVATOR DEVR_DOSR"/>
    <property type="match status" value="1"/>
</dbReference>
<comment type="caution">
    <text evidence="5">The sequence shown here is derived from an EMBL/GenBank/DDBJ whole genome shotgun (WGS) entry which is preliminary data.</text>
</comment>
<keyword evidence="3" id="KW-0804">Transcription</keyword>
<dbReference type="Gene3D" id="1.10.10.10">
    <property type="entry name" value="Winged helix-like DNA-binding domain superfamily/Winged helix DNA-binding domain"/>
    <property type="match status" value="1"/>
</dbReference>
<dbReference type="InterPro" id="IPR016032">
    <property type="entry name" value="Sig_transdc_resp-reg_C-effctor"/>
</dbReference>
<feature type="domain" description="HTH luxR-type" evidence="4">
    <location>
        <begin position="288"/>
        <end position="353"/>
    </location>
</feature>
<evidence type="ECO:0000256" key="1">
    <source>
        <dbReference type="ARBA" id="ARBA00023015"/>
    </source>
</evidence>
<gene>
    <name evidence="5" type="ORF">ATI61_102437</name>
</gene>
<keyword evidence="6" id="KW-1185">Reference proteome</keyword>